<keyword evidence="11" id="KW-0067">ATP-binding</keyword>
<evidence type="ECO:0000256" key="14">
    <source>
        <dbReference type="ARBA" id="ARBA00023146"/>
    </source>
</evidence>
<keyword evidence="6" id="KW-0820">tRNA-binding</keyword>
<dbReference type="AlphaFoldDB" id="A0A069AMK1"/>
<keyword evidence="12" id="KW-0694">RNA-binding</keyword>
<evidence type="ECO:0000256" key="7">
    <source>
        <dbReference type="ARBA" id="ARBA00022598"/>
    </source>
</evidence>
<dbReference type="SUPFAM" id="SSF55186">
    <property type="entry name" value="ThrRS/AlaRS common domain"/>
    <property type="match status" value="1"/>
</dbReference>
<organism evidence="19">
    <name type="scientific">Clostridioides difficile</name>
    <name type="common">Peptoclostridium difficile</name>
    <dbReference type="NCBI Taxonomy" id="1496"/>
    <lineage>
        <taxon>Bacteria</taxon>
        <taxon>Bacillati</taxon>
        <taxon>Bacillota</taxon>
        <taxon>Clostridia</taxon>
        <taxon>Peptostreptococcales</taxon>
        <taxon>Peptostreptococcaceae</taxon>
        <taxon>Clostridioides</taxon>
    </lineage>
</organism>
<dbReference type="EC" id="6.1.1.7" evidence="4"/>
<evidence type="ECO:0000313" key="17">
    <source>
        <dbReference type="EMBL" id="CDS85937.1"/>
    </source>
</evidence>
<dbReference type="RefSeq" id="WP_003433961.1">
    <property type="nucleotide sequence ID" value="NZ_BAABSG010000001.1"/>
</dbReference>
<evidence type="ECO:0000256" key="4">
    <source>
        <dbReference type="ARBA" id="ARBA00013168"/>
    </source>
</evidence>
<dbReference type="Gene3D" id="3.30.980.10">
    <property type="entry name" value="Threonyl-trna Synthetase, Chain A, domain 2"/>
    <property type="match status" value="1"/>
</dbReference>
<evidence type="ECO:0000256" key="2">
    <source>
        <dbReference type="ARBA" id="ARBA00004496"/>
    </source>
</evidence>
<dbReference type="FunFam" id="3.10.310.40:FF:000001">
    <property type="entry name" value="Alanine--tRNA ligase"/>
    <property type="match status" value="1"/>
</dbReference>
<dbReference type="Gene3D" id="3.10.310.40">
    <property type="match status" value="1"/>
</dbReference>
<keyword evidence="7" id="KW-0436">Ligase</keyword>
<dbReference type="InterPro" id="IPR018163">
    <property type="entry name" value="Thr/Ala-tRNA-synth_IIc_edit"/>
</dbReference>
<dbReference type="GO" id="GO:0005737">
    <property type="term" value="C:cytoplasm"/>
    <property type="evidence" value="ECO:0007669"/>
    <property type="project" value="UniProtKB-SubCell"/>
</dbReference>
<dbReference type="GO" id="GO:0005524">
    <property type="term" value="F:ATP binding"/>
    <property type="evidence" value="ECO:0007669"/>
    <property type="project" value="UniProtKB-KW"/>
</dbReference>
<evidence type="ECO:0000256" key="12">
    <source>
        <dbReference type="ARBA" id="ARBA00022884"/>
    </source>
</evidence>
<dbReference type="GO" id="GO:0046872">
    <property type="term" value="F:metal ion binding"/>
    <property type="evidence" value="ECO:0007669"/>
    <property type="project" value="UniProtKB-KW"/>
</dbReference>
<evidence type="ECO:0000256" key="6">
    <source>
        <dbReference type="ARBA" id="ARBA00022555"/>
    </source>
</evidence>
<dbReference type="Pfam" id="PF02272">
    <property type="entry name" value="DHHA1"/>
    <property type="match status" value="1"/>
</dbReference>
<dbReference type="GO" id="GO:0000049">
    <property type="term" value="F:tRNA binding"/>
    <property type="evidence" value="ECO:0007669"/>
    <property type="project" value="UniProtKB-KW"/>
</dbReference>
<dbReference type="PANTHER" id="PTHR43462">
    <property type="entry name" value="ALANYL-TRNA EDITING PROTEIN"/>
    <property type="match status" value="1"/>
</dbReference>
<dbReference type="InterPro" id="IPR009000">
    <property type="entry name" value="Transl_B-barrel_sf"/>
</dbReference>
<dbReference type="GO" id="GO:0006419">
    <property type="term" value="P:alanyl-tRNA aminoacylation"/>
    <property type="evidence" value="ECO:0007669"/>
    <property type="project" value="InterPro"/>
</dbReference>
<dbReference type="GO" id="GO:0002161">
    <property type="term" value="F:aminoacyl-tRNA deacylase activity"/>
    <property type="evidence" value="ECO:0007669"/>
    <property type="project" value="UniProtKB-ARBA"/>
</dbReference>
<evidence type="ECO:0000313" key="18">
    <source>
        <dbReference type="EMBL" id="CDS87428.1"/>
    </source>
</evidence>
<gene>
    <name evidence="19" type="ORF">BN1095_330221</name>
    <name evidence="17" type="ORF">BN1096_520558</name>
    <name evidence="18" type="ORF">BN1097_630055</name>
</gene>
<dbReference type="InterPro" id="IPR018165">
    <property type="entry name" value="Ala-tRNA-synth_IIc_core"/>
</dbReference>
<proteinExistence type="inferred from homology"/>
<sequence>MEKLYYTNQYIRDFTAEIIEIKEVENKYHVLLDKTAFFPGGGGQFGDLGKIENDDVINVYEDGKKIYHVLDKKPIKIHKVKCSIDWDRREDGMHQHFGQHVLSGCFFKTFNANTTGFHLGNEYSTVDIEGNLEEDKIREIELFANEIIRQNIQVETLLPTKKELKKIWLRRDLPNTDEEIRVIKIGDLDTNACCGVHPKSTGELRMIKIKKWEKHKSSTRIEFLAGKRAVDEVLKRDIYLTKICRYLSCSEEDAINGIVNLNSKVEEALIKKRRLEEVVSTYQVKEMIEKANKVGNISVIKKIYDDEDLKYVNKIANKIAEYENSIALLAVKFNDKINLVFACSKNLKDINMGVLLKDAISLIDGKGGGSKVLAQGGGKNNGNLEATLDYAFMKIEKTL</sequence>
<dbReference type="PATRIC" id="fig|1496.854.peg.2451"/>
<keyword evidence="9" id="KW-0547">Nucleotide-binding</keyword>
<dbReference type="EMBL" id="LK932505">
    <property type="protein sequence ID" value="CDS85937.1"/>
    <property type="molecule type" value="Genomic_DNA"/>
</dbReference>
<dbReference type="EMBL" id="LK932402">
    <property type="protein sequence ID" value="CDS87428.1"/>
    <property type="molecule type" value="Genomic_DNA"/>
</dbReference>
<keyword evidence="8" id="KW-0479">Metal-binding</keyword>
<evidence type="ECO:0000256" key="1">
    <source>
        <dbReference type="ARBA" id="ARBA00001947"/>
    </source>
</evidence>
<comment type="subcellular location">
    <subcellularLocation>
        <location evidence="2">Cytoplasm</location>
    </subcellularLocation>
</comment>
<dbReference type="SUPFAM" id="SSF50447">
    <property type="entry name" value="Translation proteins"/>
    <property type="match status" value="1"/>
</dbReference>
<evidence type="ECO:0000256" key="8">
    <source>
        <dbReference type="ARBA" id="ARBA00022723"/>
    </source>
</evidence>
<dbReference type="PANTHER" id="PTHR43462:SF1">
    <property type="entry name" value="ALANYL-TRNA EDITING PROTEIN AARSD1"/>
    <property type="match status" value="1"/>
</dbReference>
<dbReference type="InterPro" id="IPR051335">
    <property type="entry name" value="Alanyl-tRNA_Editing_Enzymes"/>
</dbReference>
<dbReference type="SMART" id="SM00863">
    <property type="entry name" value="tRNA_SAD"/>
    <property type="match status" value="1"/>
</dbReference>
<accession>A0A069AMK1</accession>
<dbReference type="Gene3D" id="2.40.30.130">
    <property type="match status" value="1"/>
</dbReference>
<name>A0A069AMK1_CLODI</name>
<protein>
    <recommendedName>
        <fullName evidence="5">Alanine--tRNA ligase</fullName>
        <ecNumber evidence="4">6.1.1.7</ecNumber>
    </recommendedName>
    <alternativeName>
        <fullName evidence="15">Alanyl-tRNA synthetase</fullName>
    </alternativeName>
</protein>
<feature type="domain" description="Alanyl-transfer RNA synthetases family profile" evidence="16">
    <location>
        <begin position="1"/>
        <end position="235"/>
    </location>
</feature>
<keyword evidence="10" id="KW-0862">Zinc</keyword>
<dbReference type="Pfam" id="PF07973">
    <property type="entry name" value="tRNA_SAD"/>
    <property type="match status" value="1"/>
</dbReference>
<keyword evidence="13" id="KW-0648">Protein biosynthesis</keyword>
<evidence type="ECO:0000256" key="10">
    <source>
        <dbReference type="ARBA" id="ARBA00022833"/>
    </source>
</evidence>
<dbReference type="PROSITE" id="PS50860">
    <property type="entry name" value="AA_TRNA_LIGASE_II_ALA"/>
    <property type="match status" value="1"/>
</dbReference>
<evidence type="ECO:0000256" key="13">
    <source>
        <dbReference type="ARBA" id="ARBA00022917"/>
    </source>
</evidence>
<dbReference type="InterPro" id="IPR003156">
    <property type="entry name" value="DHHA1_dom"/>
</dbReference>
<evidence type="ECO:0000259" key="16">
    <source>
        <dbReference type="PROSITE" id="PS50860"/>
    </source>
</evidence>
<dbReference type="InterPro" id="IPR012947">
    <property type="entry name" value="tRNA_SAD"/>
</dbReference>
<evidence type="ECO:0000256" key="9">
    <source>
        <dbReference type="ARBA" id="ARBA00022741"/>
    </source>
</evidence>
<evidence type="ECO:0000256" key="5">
    <source>
        <dbReference type="ARBA" id="ARBA00017959"/>
    </source>
</evidence>
<keyword evidence="14 19" id="KW-0030">Aminoacyl-tRNA synthetase</keyword>
<dbReference type="EMBL" id="LK932994">
    <property type="protein sequence ID" value="CDT15271.1"/>
    <property type="molecule type" value="Genomic_DNA"/>
</dbReference>
<evidence type="ECO:0000256" key="3">
    <source>
        <dbReference type="ARBA" id="ARBA00008226"/>
    </source>
</evidence>
<comment type="similarity">
    <text evidence="3">Belongs to the class-II aminoacyl-tRNA synthetase family.</text>
</comment>
<dbReference type="GO" id="GO:0004813">
    <property type="term" value="F:alanine-tRNA ligase activity"/>
    <property type="evidence" value="ECO:0007669"/>
    <property type="project" value="UniProtKB-EC"/>
</dbReference>
<reference evidence="19" key="1">
    <citation type="submission" date="2014-07" db="EMBL/GenBank/DDBJ databases">
        <authorList>
            <person name="Monot Marc"/>
        </authorList>
    </citation>
    <scope>NUCLEOTIDE SEQUENCE</scope>
    <source>
        <strain evidence="19">7032989</strain>
        <strain evidence="18">7032994</strain>
    </source>
</reference>
<evidence type="ECO:0000313" key="19">
    <source>
        <dbReference type="EMBL" id="CDT15271.1"/>
    </source>
</evidence>
<evidence type="ECO:0000256" key="11">
    <source>
        <dbReference type="ARBA" id="ARBA00022840"/>
    </source>
</evidence>
<comment type="cofactor">
    <cofactor evidence="1">
        <name>Zn(2+)</name>
        <dbReference type="ChEBI" id="CHEBI:29105"/>
    </cofactor>
</comment>
<evidence type="ECO:0000256" key="15">
    <source>
        <dbReference type="ARBA" id="ARBA00032577"/>
    </source>
</evidence>